<feature type="binding site" evidence="9">
    <location>
        <position position="185"/>
    </location>
    <ligand>
        <name>Zn(2+)</name>
        <dbReference type="ChEBI" id="CHEBI:29105"/>
        <note>catalytic</note>
    </ligand>
</feature>
<evidence type="ECO:0000256" key="5">
    <source>
        <dbReference type="ARBA" id="ARBA00023157"/>
    </source>
</evidence>
<evidence type="ECO:0000256" key="6">
    <source>
        <dbReference type="ARBA" id="ARBA00023180"/>
    </source>
</evidence>
<dbReference type="Proteomes" id="UP001626550">
    <property type="component" value="Unassembled WGS sequence"/>
</dbReference>
<keyword evidence="7" id="KW-0456">Lyase</keyword>
<name>A0ABD2Q0H7_9PLAT</name>
<keyword evidence="6" id="KW-0325">Glycoprotein</keyword>
<feature type="repeat" description="NHL" evidence="11">
    <location>
        <begin position="170"/>
        <end position="211"/>
    </location>
</feature>
<feature type="disulfide bond" evidence="10">
    <location>
        <begin position="234"/>
        <end position="254"/>
    </location>
</feature>
<evidence type="ECO:0000313" key="12">
    <source>
        <dbReference type="EMBL" id="KAL3312868.1"/>
    </source>
</evidence>
<keyword evidence="9" id="KW-0106">Calcium</keyword>
<evidence type="ECO:0000256" key="11">
    <source>
        <dbReference type="PROSITE-ProRule" id="PRU00504"/>
    </source>
</evidence>
<evidence type="ECO:0000256" key="9">
    <source>
        <dbReference type="PIRSR" id="PIRSR600720-2"/>
    </source>
</evidence>
<evidence type="ECO:0000256" key="2">
    <source>
        <dbReference type="ARBA" id="ARBA00022723"/>
    </source>
</evidence>
<protein>
    <recommendedName>
        <fullName evidence="1">peptidylamidoglycolate lyase</fullName>
        <ecNumber evidence="1">4.3.2.5</ecNumber>
    </recommendedName>
</protein>
<evidence type="ECO:0000256" key="1">
    <source>
        <dbReference type="ARBA" id="ARBA00012343"/>
    </source>
</evidence>
<keyword evidence="5 10" id="KW-1015">Disulfide bond</keyword>
<dbReference type="AlphaFoldDB" id="A0ABD2Q0H7"/>
<dbReference type="EMBL" id="JBJKFK010001520">
    <property type="protein sequence ID" value="KAL3312868.1"/>
    <property type="molecule type" value="Genomic_DNA"/>
</dbReference>
<comment type="caution">
    <text evidence="12">The sequence shown here is derived from an EMBL/GenBank/DDBJ whole genome shotgun (WGS) entry which is preliminary data.</text>
</comment>
<dbReference type="Gene3D" id="2.120.10.30">
    <property type="entry name" value="TolB, C-terminal domain"/>
    <property type="match status" value="1"/>
</dbReference>
<evidence type="ECO:0000256" key="8">
    <source>
        <dbReference type="PIRSR" id="PIRSR600720-1"/>
    </source>
</evidence>
<feature type="repeat" description="NHL" evidence="11">
    <location>
        <begin position="225"/>
        <end position="264"/>
    </location>
</feature>
<sequence>MEYLRNKSLHLAQGVTQIQRTSPSILVEGERRAETAGFSSPPTETRILGLAICIVSSNTSLMIKQGGHVLIASIICFVASIAQDVDYDFIDREFQFPDADYIYDPSFPDVSVKSKIGEVSGVAALNSSHIYVFHRADRKWGLSDFDEKNVYTKQDQGPIKRPTIALLVDGKIQREFGEGLFFMPHSIHVDGAGNIWTTDTALHQVLKFDKADLSKPSLVLGKRFQPGKDGKHFCKPTDVKVASNGDFFVSDGYCNSRVLKFKPDGSLITYWGHQSGCENAFPHPGWSRHTRRVEECSVKAKLSTESDEYSSAESEEVGNYELSLPHALALNEKEDSVMVADRQNNRVVAFSAGLDGSECGKFLGEWRMLEPVYGVDYNEETDEIYALVGEESSSTVKVLDYTAPTLLQEIAGSRHGGFGMGHVISRLGGSAGFVVGSLVPKCGIKVPCYLKPVLATSPVAGGLFLYRRETLL</sequence>
<dbReference type="SUPFAM" id="SSF63829">
    <property type="entry name" value="Calcium-dependent phosphotriesterase"/>
    <property type="match status" value="1"/>
</dbReference>
<dbReference type="PROSITE" id="PS51125">
    <property type="entry name" value="NHL"/>
    <property type="match status" value="2"/>
</dbReference>
<gene>
    <name evidence="12" type="ORF">Ciccas_008530</name>
</gene>
<accession>A0ABD2Q0H7</accession>
<dbReference type="InterPro" id="IPR001258">
    <property type="entry name" value="NHL_repeat"/>
</dbReference>
<keyword evidence="4" id="KW-0677">Repeat</keyword>
<keyword evidence="13" id="KW-1185">Reference proteome</keyword>
<evidence type="ECO:0000256" key="10">
    <source>
        <dbReference type="PIRSR" id="PIRSR600720-3"/>
    </source>
</evidence>
<reference evidence="12 13" key="1">
    <citation type="submission" date="2024-11" db="EMBL/GenBank/DDBJ databases">
        <title>Adaptive evolution of stress response genes in parasites aligns with host niche diversity.</title>
        <authorList>
            <person name="Hahn C."/>
            <person name="Resl P."/>
        </authorList>
    </citation>
    <scope>NUCLEOTIDE SEQUENCE [LARGE SCALE GENOMIC DNA]</scope>
    <source>
        <strain evidence="12">EGGRZ-B1_66</strain>
        <tissue evidence="12">Body</tissue>
    </source>
</reference>
<dbReference type="PANTHER" id="PTHR10680">
    <property type="entry name" value="PEPTIDYL-GLYCINE ALPHA-AMIDATING MONOOXYGENASE"/>
    <property type="match status" value="1"/>
</dbReference>
<keyword evidence="9" id="KW-0862">Zinc</keyword>
<comment type="cofactor">
    <cofactor evidence="9">
        <name>Zn(2+)</name>
        <dbReference type="ChEBI" id="CHEBI:29105"/>
    </cofactor>
    <text evidence="9">Binds one Zn(2+) ion per subunit.</text>
</comment>
<evidence type="ECO:0000256" key="3">
    <source>
        <dbReference type="ARBA" id="ARBA00022729"/>
    </source>
</evidence>
<dbReference type="Pfam" id="PF01436">
    <property type="entry name" value="NHL"/>
    <property type="match status" value="1"/>
</dbReference>
<evidence type="ECO:0000256" key="7">
    <source>
        <dbReference type="ARBA" id="ARBA00023239"/>
    </source>
</evidence>
<dbReference type="InterPro" id="IPR011042">
    <property type="entry name" value="6-blade_b-propeller_TolB-like"/>
</dbReference>
<dbReference type="PRINTS" id="PR00790">
    <property type="entry name" value="PAMONOXGNASE"/>
</dbReference>
<dbReference type="InterPro" id="IPR000720">
    <property type="entry name" value="PHM/PAL"/>
</dbReference>
<dbReference type="CDD" id="cd14958">
    <property type="entry name" value="NHL_PAL_like"/>
    <property type="match status" value="1"/>
</dbReference>
<keyword evidence="2 9" id="KW-0479">Metal-binding</keyword>
<feature type="binding site" evidence="9">
    <location>
        <position position="122"/>
    </location>
    <ligand>
        <name>Ca(2+)</name>
        <dbReference type="ChEBI" id="CHEBI:29108"/>
        <note>structural</note>
    </ligand>
</feature>
<feature type="binding site" evidence="8">
    <location>
        <position position="253"/>
    </location>
    <ligand>
        <name>a protein</name>
        <dbReference type="ChEBI" id="CHEBI:16541"/>
    </ligand>
    <ligandPart>
        <name>C-terminal Xaa-(2S)-2-hydroxyglycine residue</name>
        <dbReference type="ChEBI" id="CHEBI:142768"/>
    </ligandPart>
</feature>
<evidence type="ECO:0000256" key="4">
    <source>
        <dbReference type="ARBA" id="ARBA00022737"/>
    </source>
</evidence>
<organism evidence="12 13">
    <name type="scientific">Cichlidogyrus casuarinus</name>
    <dbReference type="NCBI Taxonomy" id="1844966"/>
    <lineage>
        <taxon>Eukaryota</taxon>
        <taxon>Metazoa</taxon>
        <taxon>Spiralia</taxon>
        <taxon>Lophotrochozoa</taxon>
        <taxon>Platyhelminthes</taxon>
        <taxon>Monogenea</taxon>
        <taxon>Monopisthocotylea</taxon>
        <taxon>Dactylogyridea</taxon>
        <taxon>Ancyrocephalidae</taxon>
        <taxon>Cichlidogyrus</taxon>
    </lineage>
</organism>
<feature type="binding site" evidence="8">
    <location>
        <position position="135"/>
    </location>
    <ligand>
        <name>a protein</name>
        <dbReference type="ChEBI" id="CHEBI:16541"/>
    </ligand>
    <ligandPart>
        <name>C-terminal Xaa-(2S)-2-hydroxyglycine residue</name>
        <dbReference type="ChEBI" id="CHEBI:142768"/>
    </ligandPart>
</feature>
<proteinExistence type="predicted"/>
<dbReference type="GO" id="GO:0004598">
    <property type="term" value="F:peptidylamidoglycolate lyase activity"/>
    <property type="evidence" value="ECO:0007669"/>
    <property type="project" value="UniProtKB-EC"/>
</dbReference>
<dbReference type="EC" id="4.3.2.5" evidence="1"/>
<keyword evidence="3" id="KW-0732">Signal</keyword>
<dbReference type="PANTHER" id="PTHR10680:SF14">
    <property type="entry name" value="PEPTIDYL-GLYCINE ALPHA-AMIDATING MONOOXYGENASE"/>
    <property type="match status" value="1"/>
</dbReference>
<evidence type="ECO:0000313" key="13">
    <source>
        <dbReference type="Proteomes" id="UP001626550"/>
    </source>
</evidence>
<dbReference type="GO" id="GO:0046872">
    <property type="term" value="F:metal ion binding"/>
    <property type="evidence" value="ECO:0007669"/>
    <property type="project" value="UniProtKB-KW"/>
</dbReference>